<evidence type="ECO:0000256" key="7">
    <source>
        <dbReference type="ARBA" id="ARBA00022989"/>
    </source>
</evidence>
<keyword evidence="7 9" id="KW-1133">Transmembrane helix</keyword>
<protein>
    <submittedName>
        <fullName evidence="10">2-keto-3-deoxygluconate permease</fullName>
    </submittedName>
</protein>
<proteinExistence type="inferred from homology"/>
<keyword evidence="6" id="KW-0769">Symport</keyword>
<feature type="transmembrane region" description="Helical" evidence="9">
    <location>
        <begin position="46"/>
        <end position="64"/>
    </location>
</feature>
<keyword evidence="8 9" id="KW-0472">Membrane</keyword>
<comment type="caution">
    <text evidence="10">The sequence shown here is derived from an EMBL/GenBank/DDBJ whole genome shotgun (WGS) entry which is preliminary data.</text>
</comment>
<accession>A0ABV4BT63</accession>
<dbReference type="InterPro" id="IPR004684">
    <property type="entry name" value="2keto-3dGluconate_permease"/>
</dbReference>
<comment type="similarity">
    <text evidence="1">Belongs to the KdgT transporter family.</text>
</comment>
<keyword evidence="5 9" id="KW-0812">Transmembrane</keyword>
<evidence type="ECO:0000256" key="8">
    <source>
        <dbReference type="ARBA" id="ARBA00023136"/>
    </source>
</evidence>
<evidence type="ECO:0000256" key="5">
    <source>
        <dbReference type="ARBA" id="ARBA00022692"/>
    </source>
</evidence>
<feature type="transmembrane region" description="Helical" evidence="9">
    <location>
        <begin position="196"/>
        <end position="215"/>
    </location>
</feature>
<dbReference type="EMBL" id="JBGEWD010000034">
    <property type="protein sequence ID" value="MEY8001982.1"/>
    <property type="molecule type" value="Genomic_DNA"/>
</dbReference>
<dbReference type="RefSeq" id="WP_369705877.1">
    <property type="nucleotide sequence ID" value="NZ_JBGEWD010000034.1"/>
</dbReference>
<feature type="transmembrane region" description="Helical" evidence="9">
    <location>
        <begin position="147"/>
        <end position="175"/>
    </location>
</feature>
<evidence type="ECO:0000256" key="1">
    <source>
        <dbReference type="ARBA" id="ARBA00006430"/>
    </source>
</evidence>
<evidence type="ECO:0000256" key="6">
    <source>
        <dbReference type="ARBA" id="ARBA00022847"/>
    </source>
</evidence>
<feature type="transmembrane region" description="Helical" evidence="9">
    <location>
        <begin position="252"/>
        <end position="271"/>
    </location>
</feature>
<dbReference type="Proteomes" id="UP001564657">
    <property type="component" value="Unassembled WGS sequence"/>
</dbReference>
<keyword evidence="2" id="KW-0813">Transport</keyword>
<feature type="transmembrane region" description="Helical" evidence="9">
    <location>
        <begin position="12"/>
        <end position="34"/>
    </location>
</feature>
<sequence length="318" mass="32297">MQIKKAIDKVPGGIMVIPLLLGAVINTFFPQLLAIGGFTTAMFKQGSLPILGVFMFCMGSQMSLKVAPKSFKKGAVLTVAKCGIGTIIGLAVGKIFGSAGIWGLTPLAIIAAMTNTNSGLFVALTEQYGDESDVGAVAVLSLNNGPFFTMLVLGASGLVAVPITAFLAVLAPIVLGMILGSLDGEIRKFLASGQKLLIPFFAFPLGAGMNLTSIVKAGLPGVLLGVLTAVLTGFGGYFALKAIGEKRPIAAFANGSTGGNSVGTPVAIAAVDKSLAPILGVATAQIAASCIISAFLCPVIMVLMNKHLGKKKMANLAA</sequence>
<evidence type="ECO:0000313" key="10">
    <source>
        <dbReference type="EMBL" id="MEY8001982.1"/>
    </source>
</evidence>
<gene>
    <name evidence="10" type="ORF">AB8U03_17675</name>
</gene>
<keyword evidence="11" id="KW-1185">Reference proteome</keyword>
<evidence type="ECO:0000256" key="3">
    <source>
        <dbReference type="ARBA" id="ARBA00022475"/>
    </source>
</evidence>
<evidence type="ECO:0000256" key="9">
    <source>
        <dbReference type="SAM" id="Phobius"/>
    </source>
</evidence>
<keyword evidence="3" id="KW-1003">Cell membrane</keyword>
<organism evidence="10 11">
    <name type="scientific">Clostridium moutaii</name>
    <dbReference type="NCBI Taxonomy" id="3240932"/>
    <lineage>
        <taxon>Bacteria</taxon>
        <taxon>Bacillati</taxon>
        <taxon>Bacillota</taxon>
        <taxon>Clostridia</taxon>
        <taxon>Eubacteriales</taxon>
        <taxon>Clostridiaceae</taxon>
        <taxon>Clostridium</taxon>
    </lineage>
</organism>
<dbReference type="Pfam" id="PF03812">
    <property type="entry name" value="KdgT"/>
    <property type="match status" value="1"/>
</dbReference>
<evidence type="ECO:0000256" key="4">
    <source>
        <dbReference type="ARBA" id="ARBA00022597"/>
    </source>
</evidence>
<keyword evidence="4" id="KW-0762">Sugar transport</keyword>
<reference evidence="10 11" key="1">
    <citation type="submission" date="2024-08" db="EMBL/GenBank/DDBJ databases">
        <title>Clostridium lapicellarii sp. nov., and Clostridium renhuaiense sp. nov., two species isolated from the mud in a fermentation cellar used for producing sauce-flavour Chinese liquors.</title>
        <authorList>
            <person name="Yang F."/>
            <person name="Wang H."/>
            <person name="Chen L.Q."/>
            <person name="Zhou N."/>
            <person name="Lu J.J."/>
            <person name="Pu X.X."/>
            <person name="Wan B."/>
            <person name="Wang L."/>
            <person name="Liu S.J."/>
        </authorList>
    </citation>
    <scope>NUCLEOTIDE SEQUENCE [LARGE SCALE GENOMIC DNA]</scope>
    <source>
        <strain evidence="10 11">MT-5</strain>
    </source>
</reference>
<feature type="transmembrane region" description="Helical" evidence="9">
    <location>
        <begin position="221"/>
        <end position="240"/>
    </location>
</feature>
<evidence type="ECO:0000256" key="2">
    <source>
        <dbReference type="ARBA" id="ARBA00022448"/>
    </source>
</evidence>
<name>A0ABV4BT63_9CLOT</name>
<feature type="transmembrane region" description="Helical" evidence="9">
    <location>
        <begin position="76"/>
        <end position="97"/>
    </location>
</feature>
<feature type="transmembrane region" description="Helical" evidence="9">
    <location>
        <begin position="277"/>
        <end position="303"/>
    </location>
</feature>
<evidence type="ECO:0000313" key="11">
    <source>
        <dbReference type="Proteomes" id="UP001564657"/>
    </source>
</evidence>